<proteinExistence type="inferred from homology"/>
<evidence type="ECO:0000313" key="7">
    <source>
        <dbReference type="Proteomes" id="UP000215559"/>
    </source>
</evidence>
<evidence type="ECO:0000256" key="3">
    <source>
        <dbReference type="ARBA" id="ARBA00022578"/>
    </source>
</evidence>
<evidence type="ECO:0000256" key="4">
    <source>
        <dbReference type="ARBA" id="ARBA00023125"/>
    </source>
</evidence>
<comment type="function">
    <text evidence="1">Required for the transposition of the insertion element.</text>
</comment>
<evidence type="ECO:0000256" key="2">
    <source>
        <dbReference type="ARBA" id="ARBA00010961"/>
    </source>
</evidence>
<dbReference type="InterPro" id="IPR001207">
    <property type="entry name" value="Transposase_mutator"/>
</dbReference>
<comment type="similarity">
    <text evidence="2">Belongs to the transposase mutator family.</text>
</comment>
<dbReference type="GO" id="GO:0003677">
    <property type="term" value="F:DNA binding"/>
    <property type="evidence" value="ECO:0007669"/>
    <property type="project" value="UniProtKB-KW"/>
</dbReference>
<evidence type="ECO:0000313" key="6">
    <source>
        <dbReference type="EMBL" id="OYD16415.1"/>
    </source>
</evidence>
<keyword evidence="4" id="KW-0238">DNA-binding</keyword>
<gene>
    <name evidence="6" type="ORF">CH330_02835</name>
</gene>
<evidence type="ECO:0000256" key="1">
    <source>
        <dbReference type="ARBA" id="ARBA00002190"/>
    </source>
</evidence>
<organism evidence="6 7">
    <name type="scientific">candidate division WOR-3 bacterium JGI_Cruoil_03_51_56</name>
    <dbReference type="NCBI Taxonomy" id="1973747"/>
    <lineage>
        <taxon>Bacteria</taxon>
        <taxon>Bacteria division WOR-3</taxon>
    </lineage>
</organism>
<evidence type="ECO:0000256" key="5">
    <source>
        <dbReference type="ARBA" id="ARBA00023172"/>
    </source>
</evidence>
<accession>A0A235BXY9</accession>
<dbReference type="EMBL" id="NOZP01000052">
    <property type="protein sequence ID" value="OYD16415.1"/>
    <property type="molecule type" value="Genomic_DNA"/>
</dbReference>
<dbReference type="Proteomes" id="UP000215559">
    <property type="component" value="Unassembled WGS sequence"/>
</dbReference>
<dbReference type="GO" id="GO:0006313">
    <property type="term" value="P:DNA transposition"/>
    <property type="evidence" value="ECO:0007669"/>
    <property type="project" value="InterPro"/>
</dbReference>
<keyword evidence="5" id="KW-0233">DNA recombination</keyword>
<protein>
    <submittedName>
        <fullName evidence="6">Uncharacterized protein</fullName>
    </submittedName>
</protein>
<dbReference type="AlphaFoldDB" id="A0A235BXY9"/>
<dbReference type="GO" id="GO:0004803">
    <property type="term" value="F:transposase activity"/>
    <property type="evidence" value="ECO:0007669"/>
    <property type="project" value="InterPro"/>
</dbReference>
<reference evidence="6 7" key="1">
    <citation type="submission" date="2017-07" db="EMBL/GenBank/DDBJ databases">
        <title>Recovery of genomes from metagenomes via a dereplication, aggregation, and scoring strategy.</title>
        <authorList>
            <person name="Sieber C.M."/>
            <person name="Probst A.J."/>
            <person name="Sharrar A."/>
            <person name="Thomas B.C."/>
            <person name="Hess M."/>
            <person name="Tringe S.G."/>
            <person name="Banfield J.F."/>
        </authorList>
    </citation>
    <scope>NUCLEOTIDE SEQUENCE [LARGE SCALE GENOMIC DNA]</scope>
    <source>
        <strain evidence="6">JGI_Cruoil_03_51_56</strain>
    </source>
</reference>
<keyword evidence="3" id="KW-0815">Transposition</keyword>
<comment type="caution">
    <text evidence="6">The sequence shown here is derived from an EMBL/GenBank/DDBJ whole genome shotgun (WGS) entry which is preliminary data.</text>
</comment>
<sequence length="85" mass="9489">MRDNAEQFQSGLVGRYQRTGKSLLEVLPDALCQRDWMHKKRNVLDKLPKRRQKQVKQDLDRIYYAQTNAAAAAPIGSTGAGGGSD</sequence>
<dbReference type="Pfam" id="PF00872">
    <property type="entry name" value="Transposase_mut"/>
    <property type="match status" value="1"/>
</dbReference>
<name>A0A235BXY9_UNCW3</name>